<dbReference type="Pfam" id="PF20906">
    <property type="entry name" value="S-Me-THD_C"/>
    <property type="match status" value="1"/>
</dbReference>
<gene>
    <name evidence="3" type="ORF">K7G82_14230</name>
</gene>
<dbReference type="Gene3D" id="3.40.1610.10">
    <property type="entry name" value="CV3147-like domain"/>
    <property type="match status" value="1"/>
</dbReference>
<dbReference type="InterPro" id="IPR024071">
    <property type="entry name" value="S-Me-THD_C_sf"/>
</dbReference>
<name>A0ABS7PQF4_9SPHN</name>
<dbReference type="Gene3D" id="2.40.390.10">
    <property type="entry name" value="CV3147-like"/>
    <property type="match status" value="1"/>
</dbReference>
<evidence type="ECO:0000259" key="2">
    <source>
        <dbReference type="Pfam" id="PF20906"/>
    </source>
</evidence>
<feature type="domain" description="S-Me-THD N-terminal" evidence="1">
    <location>
        <begin position="8"/>
        <end position="163"/>
    </location>
</feature>
<dbReference type="InterPro" id="IPR048350">
    <property type="entry name" value="S-Me-THD-like_C"/>
</dbReference>
<comment type="caution">
    <text evidence="3">The sequence shown here is derived from an EMBL/GenBank/DDBJ whole genome shotgun (WGS) entry which is preliminary data.</text>
</comment>
<evidence type="ECO:0000313" key="3">
    <source>
        <dbReference type="EMBL" id="MBY8823458.1"/>
    </source>
</evidence>
<organism evidence="3 4">
    <name type="scientific">Sphingomonas colocasiae</name>
    <dbReference type="NCBI Taxonomy" id="1848973"/>
    <lineage>
        <taxon>Bacteria</taxon>
        <taxon>Pseudomonadati</taxon>
        <taxon>Pseudomonadota</taxon>
        <taxon>Alphaproteobacteria</taxon>
        <taxon>Sphingomonadales</taxon>
        <taxon>Sphingomonadaceae</taxon>
        <taxon>Sphingomonas</taxon>
    </lineage>
</organism>
<reference evidence="3 4" key="1">
    <citation type="submission" date="2021-08" db="EMBL/GenBank/DDBJ databases">
        <authorList>
            <person name="Tuo L."/>
        </authorList>
    </citation>
    <scope>NUCLEOTIDE SEQUENCE [LARGE SCALE GENOMIC DNA]</scope>
    <source>
        <strain evidence="3 4">JCM 31229</strain>
    </source>
</reference>
<evidence type="ECO:0000313" key="4">
    <source>
        <dbReference type="Proteomes" id="UP000706039"/>
    </source>
</evidence>
<dbReference type="InterPro" id="IPR010318">
    <property type="entry name" value="S-Me-THD_N"/>
</dbReference>
<sequence length="360" mass="38229">MTMIDEDALHSLAMGAAVLSAGGGSFPYLEHLHAREMLRGGARVRMVPAESMDDDALVAMVAMVGAPLVMLERLVDTDHFVGAARGLSRYLGRDFDAVMGCEIGCLNAMIPVLVAGSLGLPLIDGDTLGRSFPQINMSSFAINGATMAPMVLSDIRANEIIVSRAADADWTEILVRAAATALGSVAGIATPATAGFIKRNAVIGSYSRAIRIGDTIRAAQRAHDDVVARLLAENEGCELGRGRISDVERRIEGGFVRGEATIMPGVSGPPIKVAFQNEYLVARRDGEILSTVPDLLCLLDLTTGEPIGTESLRYARQVAIVSLPAMAEHLTPRAIAAVGPRAFGYDFDHITPHRQQGDRT</sequence>
<dbReference type="EMBL" id="JAINVV010000006">
    <property type="protein sequence ID" value="MBY8823458.1"/>
    <property type="molecule type" value="Genomic_DNA"/>
</dbReference>
<protein>
    <submittedName>
        <fullName evidence="3">DUF917 domain-containing protein</fullName>
    </submittedName>
</protein>
<proteinExistence type="predicted"/>
<dbReference type="RefSeq" id="WP_222990562.1">
    <property type="nucleotide sequence ID" value="NZ_JAINVV010000006.1"/>
</dbReference>
<dbReference type="InterPro" id="IPR027479">
    <property type="entry name" value="S-Me-THD_N_sf"/>
</dbReference>
<dbReference type="SUPFAM" id="SSF160991">
    <property type="entry name" value="CV3147-like"/>
    <property type="match status" value="1"/>
</dbReference>
<evidence type="ECO:0000259" key="1">
    <source>
        <dbReference type="Pfam" id="PF06032"/>
    </source>
</evidence>
<dbReference type="Proteomes" id="UP000706039">
    <property type="component" value="Unassembled WGS sequence"/>
</dbReference>
<keyword evidence="4" id="KW-1185">Reference proteome</keyword>
<feature type="domain" description="S-Me-THD-like C-terminal" evidence="2">
    <location>
        <begin position="167"/>
        <end position="349"/>
    </location>
</feature>
<accession>A0ABS7PQF4</accession>
<dbReference type="Pfam" id="PF06032">
    <property type="entry name" value="S-Me-THD_N"/>
    <property type="match status" value="1"/>
</dbReference>